<keyword evidence="4" id="KW-1185">Reference proteome</keyword>
<dbReference type="Pfam" id="PF13561">
    <property type="entry name" value="adh_short_C2"/>
    <property type="match status" value="1"/>
</dbReference>
<comment type="similarity">
    <text evidence="1">Belongs to the short-chain dehydrogenases/reductases (SDR) family.</text>
</comment>
<keyword evidence="2" id="KW-0560">Oxidoreductase</keyword>
<reference evidence="3 4" key="1">
    <citation type="submission" date="2019-12" db="EMBL/GenBank/DDBJ databases">
        <title>Deinococcus sp. HMF7620 Genome sequencing and assembly.</title>
        <authorList>
            <person name="Kang H."/>
            <person name="Kim H."/>
            <person name="Joh K."/>
        </authorList>
    </citation>
    <scope>NUCLEOTIDE SEQUENCE [LARGE SCALE GENOMIC DNA]</scope>
    <source>
        <strain evidence="3 4">HMF7620</strain>
    </source>
</reference>
<dbReference type="AlphaFoldDB" id="A0A7C9LSK3"/>
<sequence>MRSVNIDGLLYLAQATLPHLEASGSNLVAVSSVSGLAGDWGWPAYNATKGAVANLVRALDLDWGRRGVRVNSIAPGVTASEWVAPVLEIDGVRKTVENRTALGGVGEPAEVAAAILFVASDAASYITGAVMPVDGGTSASSGLAHFE</sequence>
<dbReference type="Proteomes" id="UP000483286">
    <property type="component" value="Unassembled WGS sequence"/>
</dbReference>
<evidence type="ECO:0000256" key="1">
    <source>
        <dbReference type="ARBA" id="ARBA00006484"/>
    </source>
</evidence>
<dbReference type="SUPFAM" id="SSF51735">
    <property type="entry name" value="NAD(P)-binding Rossmann-fold domains"/>
    <property type="match status" value="1"/>
</dbReference>
<dbReference type="InterPro" id="IPR036291">
    <property type="entry name" value="NAD(P)-bd_dom_sf"/>
</dbReference>
<dbReference type="Gene3D" id="3.40.50.720">
    <property type="entry name" value="NAD(P)-binding Rossmann-like Domain"/>
    <property type="match status" value="1"/>
</dbReference>
<dbReference type="PANTHER" id="PTHR24321">
    <property type="entry name" value="DEHYDROGENASES, SHORT CHAIN"/>
    <property type="match status" value="1"/>
</dbReference>
<dbReference type="InterPro" id="IPR002347">
    <property type="entry name" value="SDR_fam"/>
</dbReference>
<organism evidence="3 4">
    <name type="scientific">Deinococcus arboris</name>
    <dbReference type="NCBI Taxonomy" id="2682977"/>
    <lineage>
        <taxon>Bacteria</taxon>
        <taxon>Thermotogati</taxon>
        <taxon>Deinococcota</taxon>
        <taxon>Deinococci</taxon>
        <taxon>Deinococcales</taxon>
        <taxon>Deinococcaceae</taxon>
        <taxon>Deinococcus</taxon>
    </lineage>
</organism>
<evidence type="ECO:0000313" key="4">
    <source>
        <dbReference type="Proteomes" id="UP000483286"/>
    </source>
</evidence>
<protein>
    <submittedName>
        <fullName evidence="3">SDR family oxidoreductase</fullName>
    </submittedName>
</protein>
<evidence type="ECO:0000256" key="2">
    <source>
        <dbReference type="ARBA" id="ARBA00023002"/>
    </source>
</evidence>
<accession>A0A7C9LSK3</accession>
<dbReference type="EMBL" id="WQLB01000025">
    <property type="protein sequence ID" value="MVN88241.1"/>
    <property type="molecule type" value="Genomic_DNA"/>
</dbReference>
<name>A0A7C9LSK3_9DEIO</name>
<comment type="caution">
    <text evidence="3">The sequence shown here is derived from an EMBL/GenBank/DDBJ whole genome shotgun (WGS) entry which is preliminary data.</text>
</comment>
<gene>
    <name evidence="3" type="ORF">GO986_15950</name>
</gene>
<dbReference type="PRINTS" id="PR00081">
    <property type="entry name" value="GDHRDH"/>
</dbReference>
<dbReference type="CDD" id="cd05233">
    <property type="entry name" value="SDR_c"/>
    <property type="match status" value="1"/>
</dbReference>
<dbReference type="PANTHER" id="PTHR24321:SF8">
    <property type="entry name" value="ESTRADIOL 17-BETA-DEHYDROGENASE 8-RELATED"/>
    <property type="match status" value="1"/>
</dbReference>
<evidence type="ECO:0000313" key="3">
    <source>
        <dbReference type="EMBL" id="MVN88241.1"/>
    </source>
</evidence>
<dbReference type="RefSeq" id="WP_157460300.1">
    <property type="nucleotide sequence ID" value="NZ_WQLB01000025.1"/>
</dbReference>
<dbReference type="GO" id="GO:0016491">
    <property type="term" value="F:oxidoreductase activity"/>
    <property type="evidence" value="ECO:0007669"/>
    <property type="project" value="UniProtKB-KW"/>
</dbReference>
<proteinExistence type="inferred from homology"/>